<sequence>MYSCHHVHFPTPPPSGLRPGTTVREQIMGGEDYLRCSVCLQLATDDKGEAAHVIDAASAEDEVQDQIRKLAVGLRLIQEKSELGIMTADNGVWTCPTCHKKVDNASVAVAAVIPVLEHTRDNLRGKLWKSADVLFQLDESLKTGFLKQYNGLFHLISTNSSLRPSRHEFNCLPGLKTQLDGKDYRIFDREELAPGATDVGPDHMRPTQVVDLSYSDHGMNIWRFSNLRPRTWLPTLLYKCDDTKHGINILETTGIHRRIFLLAMQIRNALNDANAAMYEAQMAEDPGPNVGPKGGPNGGPSSEDPSDAMDGNRSGGPRNGRNPRDPCSGNDTRGSRSGGAMADAGERSVPQTRSRTLAQGLDAPETAGLPMSCVTKRLCRRLVNKDVVVDKDVGSMGGEMDSDGLTQRIARWKRKVPRGSLPNEGLDLPRSLYIV</sequence>
<accession>A0A8H6TUV3</accession>
<keyword evidence="3" id="KW-1185">Reference proteome</keyword>
<evidence type="ECO:0000313" key="2">
    <source>
        <dbReference type="EMBL" id="KAF7323242.1"/>
    </source>
</evidence>
<feature type="region of interest" description="Disordered" evidence="1">
    <location>
        <begin position="283"/>
        <end position="367"/>
    </location>
</feature>
<organism evidence="2 3">
    <name type="scientific">Mycena chlorophos</name>
    <name type="common">Agaric fungus</name>
    <name type="synonym">Agaricus chlorophos</name>
    <dbReference type="NCBI Taxonomy" id="658473"/>
    <lineage>
        <taxon>Eukaryota</taxon>
        <taxon>Fungi</taxon>
        <taxon>Dikarya</taxon>
        <taxon>Basidiomycota</taxon>
        <taxon>Agaricomycotina</taxon>
        <taxon>Agaricomycetes</taxon>
        <taxon>Agaricomycetidae</taxon>
        <taxon>Agaricales</taxon>
        <taxon>Marasmiineae</taxon>
        <taxon>Mycenaceae</taxon>
        <taxon>Mycena</taxon>
    </lineage>
</organism>
<dbReference type="EMBL" id="JACAZE010000001">
    <property type="protein sequence ID" value="KAF7323242.1"/>
    <property type="molecule type" value="Genomic_DNA"/>
</dbReference>
<evidence type="ECO:0000313" key="3">
    <source>
        <dbReference type="Proteomes" id="UP000613580"/>
    </source>
</evidence>
<gene>
    <name evidence="2" type="ORF">HMN09_00105000</name>
</gene>
<protein>
    <submittedName>
        <fullName evidence="2">Uncharacterized protein</fullName>
    </submittedName>
</protein>
<comment type="caution">
    <text evidence="2">The sequence shown here is derived from an EMBL/GenBank/DDBJ whole genome shotgun (WGS) entry which is preliminary data.</text>
</comment>
<dbReference type="AlphaFoldDB" id="A0A8H6TUV3"/>
<dbReference type="Proteomes" id="UP000613580">
    <property type="component" value="Unassembled WGS sequence"/>
</dbReference>
<proteinExistence type="predicted"/>
<reference evidence="2" key="1">
    <citation type="submission" date="2020-05" db="EMBL/GenBank/DDBJ databases">
        <title>Mycena genomes resolve the evolution of fungal bioluminescence.</title>
        <authorList>
            <person name="Tsai I.J."/>
        </authorList>
    </citation>
    <scope>NUCLEOTIDE SEQUENCE</scope>
    <source>
        <strain evidence="2">110903Hualien_Pintung</strain>
    </source>
</reference>
<evidence type="ECO:0000256" key="1">
    <source>
        <dbReference type="SAM" id="MobiDB-lite"/>
    </source>
</evidence>
<name>A0A8H6TUV3_MYCCL</name>